<dbReference type="EMBL" id="HBUF01574350">
    <property type="protein sequence ID" value="CAG6767747.1"/>
    <property type="molecule type" value="Transcribed_RNA"/>
</dbReference>
<name>A0A8D9AM96_9HEMI</name>
<sequence>MFLKLKKKRLICIDQWALCLCWKLEMVCKIFEEFRGFSDLLEKIASYRSNLHVKSYGHLNTKKKTLFVVEKKITLKNTITIWYWYSLCHTYQLLSSMLRGYEYYFRFIPKRLKVFNNFPCYAMCLTNPT</sequence>
<dbReference type="AlphaFoldDB" id="A0A8D9AM96"/>
<reference evidence="1" key="1">
    <citation type="submission" date="2021-05" db="EMBL/GenBank/DDBJ databases">
        <authorList>
            <person name="Alioto T."/>
            <person name="Alioto T."/>
            <person name="Gomez Garrido J."/>
        </authorList>
    </citation>
    <scope>NUCLEOTIDE SEQUENCE</scope>
</reference>
<proteinExistence type="predicted"/>
<organism evidence="1">
    <name type="scientific">Cacopsylla melanoneura</name>
    <dbReference type="NCBI Taxonomy" id="428564"/>
    <lineage>
        <taxon>Eukaryota</taxon>
        <taxon>Metazoa</taxon>
        <taxon>Ecdysozoa</taxon>
        <taxon>Arthropoda</taxon>
        <taxon>Hexapoda</taxon>
        <taxon>Insecta</taxon>
        <taxon>Pterygota</taxon>
        <taxon>Neoptera</taxon>
        <taxon>Paraneoptera</taxon>
        <taxon>Hemiptera</taxon>
        <taxon>Sternorrhyncha</taxon>
        <taxon>Psylloidea</taxon>
        <taxon>Psyllidae</taxon>
        <taxon>Psyllinae</taxon>
        <taxon>Cacopsylla</taxon>
    </lineage>
</organism>
<protein>
    <submittedName>
        <fullName evidence="1">Uncharacterized protein</fullName>
    </submittedName>
</protein>
<evidence type="ECO:0000313" key="1">
    <source>
        <dbReference type="EMBL" id="CAG6767747.1"/>
    </source>
</evidence>
<accession>A0A8D9AM96</accession>